<proteinExistence type="predicted"/>
<organism evidence="3 4">
    <name type="scientific">Stephanodiscus triporus</name>
    <dbReference type="NCBI Taxonomy" id="2934178"/>
    <lineage>
        <taxon>Eukaryota</taxon>
        <taxon>Sar</taxon>
        <taxon>Stramenopiles</taxon>
        <taxon>Ochrophyta</taxon>
        <taxon>Bacillariophyta</taxon>
        <taxon>Coscinodiscophyceae</taxon>
        <taxon>Thalassiosirophycidae</taxon>
        <taxon>Stephanodiscales</taxon>
        <taxon>Stephanodiscaceae</taxon>
        <taxon>Stephanodiscus</taxon>
    </lineage>
</organism>
<gene>
    <name evidence="3" type="ORF">ACHAW5_006974</name>
</gene>
<dbReference type="EMBL" id="JALLAZ020001281">
    <property type="protein sequence ID" value="KAL3777530.1"/>
    <property type="molecule type" value="Genomic_DNA"/>
</dbReference>
<dbReference type="Pfam" id="PF03067">
    <property type="entry name" value="LPMO_10"/>
    <property type="match status" value="1"/>
</dbReference>
<evidence type="ECO:0000313" key="4">
    <source>
        <dbReference type="Proteomes" id="UP001530315"/>
    </source>
</evidence>
<dbReference type="Proteomes" id="UP001530315">
    <property type="component" value="Unassembled WGS sequence"/>
</dbReference>
<comment type="caution">
    <text evidence="3">The sequence shown here is derived from an EMBL/GenBank/DDBJ whole genome shotgun (WGS) entry which is preliminary data.</text>
</comment>
<keyword evidence="4" id="KW-1185">Reference proteome</keyword>
<dbReference type="InterPro" id="IPR004302">
    <property type="entry name" value="Cellulose/chitin-bd_N"/>
</dbReference>
<evidence type="ECO:0000259" key="2">
    <source>
        <dbReference type="Pfam" id="PF03067"/>
    </source>
</evidence>
<keyword evidence="1" id="KW-0732">Signal</keyword>
<name>A0ABD3NN83_9STRA</name>
<feature type="chain" id="PRO_5044862641" description="Chitin-binding type-4 domain-containing protein" evidence="1">
    <location>
        <begin position="24"/>
        <end position="417"/>
    </location>
</feature>
<reference evidence="3 4" key="1">
    <citation type="submission" date="2024-10" db="EMBL/GenBank/DDBJ databases">
        <title>Updated reference genomes for cyclostephanoid diatoms.</title>
        <authorList>
            <person name="Roberts W.R."/>
            <person name="Alverson A.J."/>
        </authorList>
    </citation>
    <scope>NUCLEOTIDE SEQUENCE [LARGE SCALE GENOMIC DNA]</scope>
    <source>
        <strain evidence="3 4">AJA276-08</strain>
    </source>
</reference>
<evidence type="ECO:0000256" key="1">
    <source>
        <dbReference type="SAM" id="SignalP"/>
    </source>
</evidence>
<feature type="signal peptide" evidence="1">
    <location>
        <begin position="1"/>
        <end position="23"/>
    </location>
</feature>
<dbReference type="AlphaFoldDB" id="A0ABD3NN83"/>
<sequence length="417" mass="44117">MSIAVSLMALLLALLSIAPTVQAHGFLKSPRSRNYVANQNGQENNLHSLNRKAGQETCGRSQTRNYNNWSSNIVNTYNCGQQIDVEVEIRAHHNGHFELKACPISPGQTASQACFDRNRLTFVSGPRSRDANYPHRAYLPQWTGSVYPGPPLNYWYKFQLPSGLSGDLVLLQWHYVTSNSCFPPGYTTGTYGTQQLPQCPNPLPSEVLVSHDVAGPAPEQFWNCAEVRIINNCSGGPTPTPPTPTPPTTGSLGDWVQCSSNSQCMNGCCSGMYSGGVLKCTPLSGGFNPSICMAGTAPTPTPPTPTPPTTGSLGDWVQCSSNSQCMNGCCSGMYSGGVLKCTPLSGGFNPSICTAGSAPTPTPPTPTPPTTGSLGDWAQCSKNYQCMNGCCSGMYSGGVLKCTPLSGGFNPSICTAV</sequence>
<evidence type="ECO:0000313" key="3">
    <source>
        <dbReference type="EMBL" id="KAL3777530.1"/>
    </source>
</evidence>
<protein>
    <recommendedName>
        <fullName evidence="2">Chitin-binding type-4 domain-containing protein</fullName>
    </recommendedName>
</protein>
<accession>A0ABD3NN83</accession>
<feature type="domain" description="Chitin-binding type-4" evidence="2">
    <location>
        <begin position="24"/>
        <end position="227"/>
    </location>
</feature>